<name>A0A1A7BJM1_9SPHN</name>
<sequence>MQDSEPGLTEPPVDTSGGTEEAVADAAFAAAEDALTALREEIGVLVEDARTYAEAEVQFQKTRATLAGKTAGRALVMLVLALVLLHIALIALAVGAVIALAPLVTIWGAIAIVVGVMLAGVAWLVLSARKDGALLAALFESGKGGGG</sequence>
<feature type="transmembrane region" description="Helical" evidence="1">
    <location>
        <begin position="106"/>
        <end position="126"/>
    </location>
</feature>
<comment type="caution">
    <text evidence="2">The sequence shown here is derived from an EMBL/GenBank/DDBJ whole genome shotgun (WGS) entry which is preliminary data.</text>
</comment>
<evidence type="ECO:0000313" key="2">
    <source>
        <dbReference type="EMBL" id="OBV12674.1"/>
    </source>
</evidence>
<dbReference type="EMBL" id="LZYB01000001">
    <property type="protein sequence ID" value="OBV12674.1"/>
    <property type="molecule type" value="Genomic_DNA"/>
</dbReference>
<organism evidence="2 3">
    <name type="scientific">Erythrobacter dokdonensis DSW-74</name>
    <dbReference type="NCBI Taxonomy" id="1300349"/>
    <lineage>
        <taxon>Bacteria</taxon>
        <taxon>Pseudomonadati</taxon>
        <taxon>Pseudomonadota</taxon>
        <taxon>Alphaproteobacteria</taxon>
        <taxon>Sphingomonadales</taxon>
        <taxon>Erythrobacteraceae</taxon>
        <taxon>Erythrobacter/Porphyrobacter group</taxon>
        <taxon>Erythrobacter</taxon>
    </lineage>
</organism>
<dbReference type="InterPro" id="IPR009937">
    <property type="entry name" value="Phage_holin_3_6"/>
</dbReference>
<gene>
    <name evidence="2" type="ORF">I603_0805</name>
</gene>
<protein>
    <recommendedName>
        <fullName evidence="4">Phage holin family protein</fullName>
    </recommendedName>
</protein>
<reference evidence="2 3" key="1">
    <citation type="submission" date="2016-06" db="EMBL/GenBank/DDBJ databases">
        <title>Genome sequence of Porphyrobacter dokdonensis DSW-74.</title>
        <authorList>
            <person name="Kim J.F."/>
            <person name="Song J.Y."/>
        </authorList>
    </citation>
    <scope>NUCLEOTIDE SEQUENCE [LARGE SCALE GENOMIC DNA]</scope>
    <source>
        <strain evidence="2 3">DSW-74</strain>
    </source>
</reference>
<dbReference type="Proteomes" id="UP000092484">
    <property type="component" value="Unassembled WGS sequence"/>
</dbReference>
<dbReference type="PATRIC" id="fig|1300349.4.peg.799"/>
<evidence type="ECO:0000256" key="1">
    <source>
        <dbReference type="SAM" id="Phobius"/>
    </source>
</evidence>
<dbReference type="RefSeq" id="WP_084439816.1">
    <property type="nucleotide sequence ID" value="NZ_LZYB01000001.1"/>
</dbReference>
<keyword evidence="1" id="KW-0472">Membrane</keyword>
<feature type="transmembrane region" description="Helical" evidence="1">
    <location>
        <begin position="75"/>
        <end position="100"/>
    </location>
</feature>
<proteinExistence type="predicted"/>
<dbReference type="AlphaFoldDB" id="A0A1A7BJM1"/>
<keyword evidence="1" id="KW-0812">Transmembrane</keyword>
<accession>A0A1A7BJM1</accession>
<evidence type="ECO:0008006" key="4">
    <source>
        <dbReference type="Google" id="ProtNLM"/>
    </source>
</evidence>
<evidence type="ECO:0000313" key="3">
    <source>
        <dbReference type="Proteomes" id="UP000092484"/>
    </source>
</evidence>
<dbReference type="STRING" id="1300349.I603_0805"/>
<dbReference type="Pfam" id="PF07332">
    <property type="entry name" value="Phage_holin_3_6"/>
    <property type="match status" value="1"/>
</dbReference>
<keyword evidence="1" id="KW-1133">Transmembrane helix</keyword>
<keyword evidence="3" id="KW-1185">Reference proteome</keyword>